<protein>
    <submittedName>
        <fullName evidence="1">Phosphatase</fullName>
    </submittedName>
</protein>
<dbReference type="RefSeq" id="WP_307407862.1">
    <property type="nucleotide sequence ID" value="NZ_JAUSTW010000003.1"/>
</dbReference>
<dbReference type="EMBL" id="JAUSTW010000003">
    <property type="protein sequence ID" value="MDQ0199206.1"/>
    <property type="molecule type" value="Genomic_DNA"/>
</dbReference>
<evidence type="ECO:0000313" key="1">
    <source>
        <dbReference type="EMBL" id="MDQ0199206.1"/>
    </source>
</evidence>
<dbReference type="Proteomes" id="UP001224122">
    <property type="component" value="Unassembled WGS sequence"/>
</dbReference>
<comment type="caution">
    <text evidence="1">The sequence shown here is derived from an EMBL/GenBank/DDBJ whole genome shotgun (WGS) entry which is preliminary data.</text>
</comment>
<sequence>MFVVHFFENKNLLLSQLLNRVPTVGEFLTIKGRKGKVSSVKSIDEKNIHLQVIIENVNKNKQIVVDNSKKKKR</sequence>
<accession>A0ABT9XUG9</accession>
<proteinExistence type="predicted"/>
<evidence type="ECO:0000313" key="2">
    <source>
        <dbReference type="Proteomes" id="UP001224122"/>
    </source>
</evidence>
<name>A0ABT9XUG9_9BACI</name>
<keyword evidence="2" id="KW-1185">Reference proteome</keyword>
<reference evidence="1 2" key="1">
    <citation type="submission" date="2023-07" db="EMBL/GenBank/DDBJ databases">
        <title>Genomic Encyclopedia of Type Strains, Phase IV (KMG-IV): sequencing the most valuable type-strain genomes for metagenomic binning, comparative biology and taxonomic classification.</title>
        <authorList>
            <person name="Goeker M."/>
        </authorList>
    </citation>
    <scope>NUCLEOTIDE SEQUENCE [LARGE SCALE GENOMIC DNA]</scope>
    <source>
        <strain evidence="1 2">DSM 27594</strain>
    </source>
</reference>
<gene>
    <name evidence="1" type="ORF">J2S10_002364</name>
</gene>
<organism evidence="1 2">
    <name type="scientific">Neobacillus ginsengisoli</name>
    <dbReference type="NCBI Taxonomy" id="904295"/>
    <lineage>
        <taxon>Bacteria</taxon>
        <taxon>Bacillati</taxon>
        <taxon>Bacillota</taxon>
        <taxon>Bacilli</taxon>
        <taxon>Bacillales</taxon>
        <taxon>Bacillaceae</taxon>
        <taxon>Neobacillus</taxon>
    </lineage>
</organism>